<dbReference type="WBParaSite" id="JU765_v2.g2748.t1">
    <property type="protein sequence ID" value="JU765_v2.g2748.t1"/>
    <property type="gene ID" value="JU765_v2.g2748"/>
</dbReference>
<evidence type="ECO:0000313" key="1">
    <source>
        <dbReference type="Proteomes" id="UP000887576"/>
    </source>
</evidence>
<dbReference type="Proteomes" id="UP000887576">
    <property type="component" value="Unplaced"/>
</dbReference>
<accession>A0AC34R291</accession>
<reference evidence="2" key="1">
    <citation type="submission" date="2022-11" db="UniProtKB">
        <authorList>
            <consortium name="WormBaseParasite"/>
        </authorList>
    </citation>
    <scope>IDENTIFICATION</scope>
</reference>
<protein>
    <submittedName>
        <fullName evidence="2">Uncharacterized protein</fullName>
    </submittedName>
</protein>
<evidence type="ECO:0000313" key="2">
    <source>
        <dbReference type="WBParaSite" id="JU765_v2.g2748.t1"/>
    </source>
</evidence>
<proteinExistence type="predicted"/>
<organism evidence="1 2">
    <name type="scientific">Panagrolaimus sp. JU765</name>
    <dbReference type="NCBI Taxonomy" id="591449"/>
    <lineage>
        <taxon>Eukaryota</taxon>
        <taxon>Metazoa</taxon>
        <taxon>Ecdysozoa</taxon>
        <taxon>Nematoda</taxon>
        <taxon>Chromadorea</taxon>
        <taxon>Rhabditida</taxon>
        <taxon>Tylenchina</taxon>
        <taxon>Panagrolaimomorpha</taxon>
        <taxon>Panagrolaimoidea</taxon>
        <taxon>Panagrolaimidae</taxon>
        <taxon>Panagrolaimus</taxon>
    </lineage>
</organism>
<sequence length="81" mass="8435">MISEVVFSGVVSRTGVTCSGEASSGSDRVLCCPGEVAVREVTVLERCVDPALKSGEVADCEVAVRGLCVDPVFKSNDEIVD</sequence>
<name>A0AC34R291_9BILA</name>